<reference evidence="2 3" key="1">
    <citation type="submission" date="2019-07" db="EMBL/GenBank/DDBJ databases">
        <authorList>
            <person name="Huq M.A."/>
        </authorList>
    </citation>
    <scope>NUCLEOTIDE SEQUENCE [LARGE SCALE GENOMIC DNA]</scope>
    <source>
        <strain evidence="2 3">MAH-19</strain>
    </source>
</reference>
<dbReference type="SUPFAM" id="SSF50630">
    <property type="entry name" value="Acid proteases"/>
    <property type="match status" value="1"/>
</dbReference>
<dbReference type="InterPro" id="IPR001969">
    <property type="entry name" value="Aspartic_peptidase_AS"/>
</dbReference>
<feature type="signal peptide" evidence="1">
    <location>
        <begin position="1"/>
        <end position="25"/>
    </location>
</feature>
<evidence type="ECO:0000313" key="2">
    <source>
        <dbReference type="EMBL" id="TSJ43837.1"/>
    </source>
</evidence>
<comment type="caution">
    <text evidence="2">The sequence shown here is derived from an EMBL/GenBank/DDBJ whole genome shotgun (WGS) entry which is preliminary data.</text>
</comment>
<dbReference type="Proteomes" id="UP000318733">
    <property type="component" value="Unassembled WGS sequence"/>
</dbReference>
<dbReference type="EMBL" id="VLPK01000001">
    <property type="protein sequence ID" value="TSJ43837.1"/>
    <property type="molecule type" value="Genomic_DNA"/>
</dbReference>
<evidence type="ECO:0008006" key="4">
    <source>
        <dbReference type="Google" id="ProtNLM"/>
    </source>
</evidence>
<dbReference type="PROSITE" id="PS00141">
    <property type="entry name" value="ASP_PROTEASE"/>
    <property type="match status" value="1"/>
</dbReference>
<dbReference type="OrthoDB" id="790019at2"/>
<evidence type="ECO:0000313" key="3">
    <source>
        <dbReference type="Proteomes" id="UP000318733"/>
    </source>
</evidence>
<evidence type="ECO:0000256" key="1">
    <source>
        <dbReference type="SAM" id="SignalP"/>
    </source>
</evidence>
<dbReference type="GO" id="GO:0006508">
    <property type="term" value="P:proteolysis"/>
    <property type="evidence" value="ECO:0007669"/>
    <property type="project" value="InterPro"/>
</dbReference>
<dbReference type="InterPro" id="IPR021109">
    <property type="entry name" value="Peptidase_aspartic_dom_sf"/>
</dbReference>
<proteinExistence type="predicted"/>
<gene>
    <name evidence="2" type="ORF">FO440_06525</name>
</gene>
<feature type="chain" id="PRO_5022002203" description="Peptidase A1 domain-containing protein" evidence="1">
    <location>
        <begin position="26"/>
        <end position="364"/>
    </location>
</feature>
<protein>
    <recommendedName>
        <fullName evidence="4">Peptidase A1 domain-containing protein</fullName>
    </recommendedName>
</protein>
<keyword evidence="3" id="KW-1185">Reference proteome</keyword>
<accession>A0A556MVA0</accession>
<dbReference type="PROSITE" id="PS51257">
    <property type="entry name" value="PROKAR_LIPOPROTEIN"/>
    <property type="match status" value="1"/>
</dbReference>
<organism evidence="2 3">
    <name type="scientific">Mucilaginibacter corticis</name>
    <dbReference type="NCBI Taxonomy" id="2597670"/>
    <lineage>
        <taxon>Bacteria</taxon>
        <taxon>Pseudomonadati</taxon>
        <taxon>Bacteroidota</taxon>
        <taxon>Sphingobacteriia</taxon>
        <taxon>Sphingobacteriales</taxon>
        <taxon>Sphingobacteriaceae</taxon>
        <taxon>Mucilaginibacter</taxon>
    </lineage>
</organism>
<dbReference type="GO" id="GO:0004190">
    <property type="term" value="F:aspartic-type endopeptidase activity"/>
    <property type="evidence" value="ECO:0007669"/>
    <property type="project" value="InterPro"/>
</dbReference>
<sequence>MSKHFLKYLPALFLLVFAASCKKDAKVPPTVTQPSNFAKLGLYEQVSGSNRRVFIAVSKIGTVSTTDYGLVFDTGSTGLTIDASGIIPASMITSSGFQITGDSVNVNGITITSQTATLTYGGVDGSIKEYGNLAYAPVTIGDGNGNVTTPRIPIFLYYKVVNVNTGTQLAAHSADVFGVGPGVSATARAIASPLSYFKLPDNITSGFRLAMLNSTNFSATATYTAGLLYIGLTSDDLNASNFIMHPLTYNAIAGYQPNIKSTITYNGQNVPGTILFDTGTPATTIIENSAATSNSAALPANTVVSITTDQGFSYQYTTGTDLNLTEVQNPSYSNDRRTIFSIDFFLSNEYLLDYTNHRIGLKNN</sequence>
<dbReference type="AlphaFoldDB" id="A0A556MVA0"/>
<name>A0A556MVA0_9SPHI</name>
<dbReference type="RefSeq" id="WP_144247402.1">
    <property type="nucleotide sequence ID" value="NZ_VLPK01000001.1"/>
</dbReference>
<keyword evidence="1" id="KW-0732">Signal</keyword>